<dbReference type="AlphaFoldDB" id="A0A0G3EHH7"/>
<reference evidence="3 4" key="2">
    <citation type="journal article" date="2016" name="ISME J.">
        <title>Characterization of the first cultured representative of Verrucomicrobia subdivision 5 indicates the proposal of a novel phylum.</title>
        <authorList>
            <person name="Spring S."/>
            <person name="Bunk B."/>
            <person name="Sproer C."/>
            <person name="Schumann P."/>
            <person name="Rohde M."/>
            <person name="Tindall B.J."/>
            <person name="Klenk H.P."/>
        </authorList>
    </citation>
    <scope>NUCLEOTIDE SEQUENCE [LARGE SCALE GENOMIC DNA]</scope>
    <source>
        <strain evidence="3 4">L21-Fru-AB</strain>
    </source>
</reference>
<organism evidence="3 4">
    <name type="scientific">Kiritimatiella glycovorans</name>
    <dbReference type="NCBI Taxonomy" id="1307763"/>
    <lineage>
        <taxon>Bacteria</taxon>
        <taxon>Pseudomonadati</taxon>
        <taxon>Kiritimatiellota</taxon>
        <taxon>Kiritimatiellia</taxon>
        <taxon>Kiritimatiellales</taxon>
        <taxon>Kiritimatiellaceae</taxon>
        <taxon>Kiritimatiella</taxon>
    </lineage>
</organism>
<feature type="coiled-coil region" evidence="2">
    <location>
        <begin position="162"/>
        <end position="234"/>
    </location>
</feature>
<dbReference type="OrthoDB" id="7829313at2"/>
<protein>
    <recommendedName>
        <fullName evidence="5">DUF2325 domain-containing protein</fullName>
    </recommendedName>
</protein>
<keyword evidence="2" id="KW-0175">Coiled coil</keyword>
<evidence type="ECO:0000256" key="2">
    <source>
        <dbReference type="SAM" id="Coils"/>
    </source>
</evidence>
<gene>
    <name evidence="3" type="ORF">L21SP4_01604</name>
</gene>
<accession>A0A0G3EHH7</accession>
<dbReference type="STRING" id="1307763.L21SP4_01604"/>
<dbReference type="Proteomes" id="UP000035268">
    <property type="component" value="Chromosome"/>
</dbReference>
<dbReference type="Pfam" id="PF10087">
    <property type="entry name" value="DUF2325"/>
    <property type="match status" value="1"/>
</dbReference>
<comment type="similarity">
    <text evidence="1">Belongs to the UPF0751 family.</text>
</comment>
<keyword evidence="4" id="KW-1185">Reference proteome</keyword>
<evidence type="ECO:0000313" key="3">
    <source>
        <dbReference type="EMBL" id="AKJ64847.1"/>
    </source>
</evidence>
<sequence>MSNDNQHIWSLDCIAICTVLGFALDAKNVGKLCRKFNLSKQGKRVDSSFGFYLLHKACHEQGGLLPKRLTKLLNERYTRIIQIVRATEEGSEDRILAQLEDWIKQTPAGIMWALLTDPRESFQHLGVYLVHQIAYGAFRDSRQRSLESLREAEQAKAAEMAENKARASLAKQKAAADALRERLRQTERESDDLKAACRRHEQRIAELEAQPDREAALLRRIRILEHELEEVRQQPAVMTSAGAPAESDLLDLSDKSGAPTFGEEPPPPCAVPACETELAHCAASGADPCPLDAMHVAVIGGLDRLEPHYRRVVEAMGGQFLFHNGDCQGGCHRLRTAVCQADLVIFITRVNSHSALKVVKGLCKKTGRQFMALRETSPTALEAVLMGAA</sequence>
<evidence type="ECO:0000256" key="1">
    <source>
        <dbReference type="ARBA" id="ARBA00007189"/>
    </source>
</evidence>
<dbReference type="InterPro" id="IPR016772">
    <property type="entry name" value="UCP020408"/>
</dbReference>
<reference evidence="4" key="1">
    <citation type="submission" date="2015-02" db="EMBL/GenBank/DDBJ databases">
        <title>Description and complete genome sequence of the first cultured representative of the subdivision 5 of the Verrucomicrobia phylum.</title>
        <authorList>
            <person name="Spring S."/>
            <person name="Bunk B."/>
            <person name="Sproer C."/>
            <person name="Klenk H.-P."/>
        </authorList>
    </citation>
    <scope>NUCLEOTIDE SEQUENCE [LARGE SCALE GENOMIC DNA]</scope>
    <source>
        <strain evidence="4">L21-Fru-AB</strain>
    </source>
</reference>
<proteinExistence type="inferred from homology"/>
<evidence type="ECO:0008006" key="5">
    <source>
        <dbReference type="Google" id="ProtNLM"/>
    </source>
</evidence>
<dbReference type="KEGG" id="vbl:L21SP4_01604"/>
<name>A0A0G3EHH7_9BACT</name>
<dbReference type="RefSeq" id="WP_052882135.1">
    <property type="nucleotide sequence ID" value="NZ_CP010904.1"/>
</dbReference>
<evidence type="ECO:0000313" key="4">
    <source>
        <dbReference type="Proteomes" id="UP000035268"/>
    </source>
</evidence>
<dbReference type="EMBL" id="CP010904">
    <property type="protein sequence ID" value="AKJ64847.1"/>
    <property type="molecule type" value="Genomic_DNA"/>
</dbReference>